<sequence length="229" mass="26281">RRRYNTQIQEKNHLRCVEAARSRKDSSSQNSFRRAANGLYQTLSSIFGEDNIRALHKFFSKTTERFVYGVDAFLDTIWKIWTDLLDVLGIDSSNLTYYFSQTALTSSPARTLLLVASVVVAYWLLSLFLGGLFYLLQVAFGRFFWLVRVVLFALSCLYILQKFEGDPERAVLPLCFVMAVYFMTGPVGSYWRKGGSSLEDKIDHLDGQIRLLNIRLSRVIESLDRGSEQ</sequence>
<dbReference type="InParanoid" id="W5M1L1"/>
<protein>
    <submittedName>
        <fullName evidence="2">Bri3 binding protein</fullName>
    </submittedName>
</protein>
<dbReference type="PANTHER" id="PTHR31253">
    <property type="entry name" value="BRI3-BINDING PROTEIN"/>
    <property type="match status" value="1"/>
</dbReference>
<dbReference type="InterPro" id="IPR033367">
    <property type="entry name" value="BRI3BP"/>
</dbReference>
<dbReference type="STRING" id="7918.ENSLOCP00000002269"/>
<name>W5M1L1_LEPOC</name>
<reference evidence="2" key="2">
    <citation type="submission" date="2025-08" db="UniProtKB">
        <authorList>
            <consortium name="Ensembl"/>
        </authorList>
    </citation>
    <scope>IDENTIFICATION</scope>
</reference>
<dbReference type="Ensembl" id="ENSLOCT00000002274.1">
    <property type="protein sequence ID" value="ENSLOCP00000002269.1"/>
    <property type="gene ID" value="ENSLOCG00000001962.1"/>
</dbReference>
<dbReference type="Pfam" id="PF14965">
    <property type="entry name" value="BRI3BP"/>
    <property type="match status" value="1"/>
</dbReference>
<keyword evidence="1" id="KW-0472">Membrane</keyword>
<dbReference type="EMBL" id="AHAT01028701">
    <property type="status" value="NOT_ANNOTATED_CDS"/>
    <property type="molecule type" value="Genomic_DNA"/>
</dbReference>
<feature type="transmembrane region" description="Helical" evidence="1">
    <location>
        <begin position="112"/>
        <end position="136"/>
    </location>
</feature>
<dbReference type="OMA" id="LMDTFWR"/>
<keyword evidence="1" id="KW-1133">Transmembrane helix</keyword>
<accession>W5M1L1</accession>
<proteinExistence type="predicted"/>
<reference evidence="2" key="3">
    <citation type="submission" date="2025-09" db="UniProtKB">
        <authorList>
            <consortium name="Ensembl"/>
        </authorList>
    </citation>
    <scope>IDENTIFICATION</scope>
</reference>
<dbReference type="AlphaFoldDB" id="W5M1L1"/>
<keyword evidence="3" id="KW-1185">Reference proteome</keyword>
<evidence type="ECO:0000256" key="1">
    <source>
        <dbReference type="SAM" id="Phobius"/>
    </source>
</evidence>
<keyword evidence="1" id="KW-0812">Transmembrane</keyword>
<feature type="transmembrane region" description="Helical" evidence="1">
    <location>
        <begin position="172"/>
        <end position="191"/>
    </location>
</feature>
<dbReference type="PANTHER" id="PTHR31253:SF0">
    <property type="entry name" value="BRI3-BINDING PROTEIN"/>
    <property type="match status" value="1"/>
</dbReference>
<organism evidence="2 3">
    <name type="scientific">Lepisosteus oculatus</name>
    <name type="common">Spotted gar</name>
    <dbReference type="NCBI Taxonomy" id="7918"/>
    <lineage>
        <taxon>Eukaryota</taxon>
        <taxon>Metazoa</taxon>
        <taxon>Chordata</taxon>
        <taxon>Craniata</taxon>
        <taxon>Vertebrata</taxon>
        <taxon>Euteleostomi</taxon>
        <taxon>Actinopterygii</taxon>
        <taxon>Neopterygii</taxon>
        <taxon>Holostei</taxon>
        <taxon>Semionotiformes</taxon>
        <taxon>Lepisosteidae</taxon>
        <taxon>Lepisosteus</taxon>
    </lineage>
</organism>
<dbReference type="Bgee" id="ENSLOCG00000001962">
    <property type="expression patterns" value="Expressed in camera-type eye and 12 other cell types or tissues"/>
</dbReference>
<dbReference type="EMBL" id="AHAT01028702">
    <property type="status" value="NOT_ANNOTATED_CDS"/>
    <property type="molecule type" value="Genomic_DNA"/>
</dbReference>
<dbReference type="GeneTree" id="ENSGT00390000002024"/>
<dbReference type="Proteomes" id="UP000018468">
    <property type="component" value="Linkage group LG20"/>
</dbReference>
<evidence type="ECO:0000313" key="2">
    <source>
        <dbReference type="Ensembl" id="ENSLOCP00000002269.1"/>
    </source>
</evidence>
<feature type="transmembrane region" description="Helical" evidence="1">
    <location>
        <begin position="142"/>
        <end position="160"/>
    </location>
</feature>
<dbReference type="HOGENOM" id="CLU_095006_0_0_1"/>
<evidence type="ECO:0000313" key="3">
    <source>
        <dbReference type="Proteomes" id="UP000018468"/>
    </source>
</evidence>
<reference evidence="3" key="1">
    <citation type="submission" date="2011-12" db="EMBL/GenBank/DDBJ databases">
        <title>The Draft Genome of Lepisosteus oculatus.</title>
        <authorList>
            <consortium name="The Broad Institute Genome Assembly &amp; Analysis Group"/>
            <consortium name="Computational R&amp;D Group"/>
            <consortium name="and Sequencing Platform"/>
            <person name="Di Palma F."/>
            <person name="Alfoldi J."/>
            <person name="Johnson J."/>
            <person name="Berlin A."/>
            <person name="Gnerre S."/>
            <person name="Jaffe D."/>
            <person name="MacCallum I."/>
            <person name="Young S."/>
            <person name="Walker B.J."/>
            <person name="Lander E.S."/>
            <person name="Lindblad-Toh K."/>
        </authorList>
    </citation>
    <scope>NUCLEOTIDE SEQUENCE [LARGE SCALE GENOMIC DNA]</scope>
</reference>
<dbReference type="eggNOG" id="ENOG502QRNV">
    <property type="taxonomic scope" value="Eukaryota"/>
</dbReference>
<dbReference type="GO" id="GO:0005739">
    <property type="term" value="C:mitochondrion"/>
    <property type="evidence" value="ECO:0007669"/>
    <property type="project" value="InterPro"/>
</dbReference>
<dbReference type="FunCoup" id="W5M1L1">
    <property type="interactions" value="886"/>
</dbReference>